<dbReference type="EMBL" id="AP014965">
    <property type="protein sequence ID" value="BAT08997.1"/>
    <property type="molecule type" value="Genomic_DNA"/>
</dbReference>
<dbReference type="Proteomes" id="UP000059680">
    <property type="component" value="Chromosome 9"/>
</dbReference>
<organism evidence="2 3">
    <name type="scientific">Oryza sativa subsp. japonica</name>
    <name type="common">Rice</name>
    <dbReference type="NCBI Taxonomy" id="39947"/>
    <lineage>
        <taxon>Eukaryota</taxon>
        <taxon>Viridiplantae</taxon>
        <taxon>Streptophyta</taxon>
        <taxon>Embryophyta</taxon>
        <taxon>Tracheophyta</taxon>
        <taxon>Spermatophyta</taxon>
        <taxon>Magnoliopsida</taxon>
        <taxon>Liliopsida</taxon>
        <taxon>Poales</taxon>
        <taxon>Poaceae</taxon>
        <taxon>BOP clade</taxon>
        <taxon>Oryzoideae</taxon>
        <taxon>Oryzeae</taxon>
        <taxon>Oryzinae</taxon>
        <taxon>Oryza</taxon>
        <taxon>Oryza sativa</taxon>
    </lineage>
</organism>
<evidence type="ECO:0000313" key="2">
    <source>
        <dbReference type="EMBL" id="BAT08997.1"/>
    </source>
</evidence>
<reference evidence="2 3" key="3">
    <citation type="journal article" date="2013" name="Rice">
        <title>Improvement of the Oryza sativa Nipponbare reference genome using next generation sequence and optical map data.</title>
        <authorList>
            <person name="Kawahara Y."/>
            <person name="de la Bastide M."/>
            <person name="Hamilton J.P."/>
            <person name="Kanamori H."/>
            <person name="McCombie W.R."/>
            <person name="Ouyang S."/>
            <person name="Schwartz D.C."/>
            <person name="Tanaka T."/>
            <person name="Wu J."/>
            <person name="Zhou S."/>
            <person name="Childs K.L."/>
            <person name="Davidson R.M."/>
            <person name="Lin H."/>
            <person name="Quesada-Ocampo L."/>
            <person name="Vaillancourt B."/>
            <person name="Sakai H."/>
            <person name="Lee S.S."/>
            <person name="Kim J."/>
            <person name="Numa H."/>
            <person name="Itoh T."/>
            <person name="Buell C.R."/>
            <person name="Matsumoto T."/>
        </authorList>
    </citation>
    <scope>NUCLEOTIDE SEQUENCE [LARGE SCALE GENOMIC DNA]</scope>
    <source>
        <strain evidence="3">cv. Nipponbare</strain>
    </source>
</reference>
<feature type="region of interest" description="Disordered" evidence="1">
    <location>
        <begin position="129"/>
        <end position="160"/>
    </location>
</feature>
<dbReference type="AlphaFoldDB" id="A0A0P0XPH5"/>
<accession>A0A0P0XPH5</accession>
<dbReference type="PaxDb" id="39947-A0A0P0XPH5"/>
<sequence>KNGALKKGWWLGVFETNTCRAPTSRRRVRGPAGDGELFAGEESPAVAAERRLRGEDPVLAVRPDGEALHPGEQRHGSPDAAVVGGGEVVVAEHDAAGAEHGPGEVDVRPRRVEVVAGVHLDEVGVDAPVAERGERGRRREGEREHPRRRVGARRGHVRHELRQQQRIAVARRRDVAAEAVAERRPAAEVVDAEDGRGQREVLGHGRHVQRRRAQEGAELHDDVGPHLLDQLREHRAGRAPPARPRRSRVQQRGGVRRREALVRALPVEQLVEERPHDGVAGYRLATLLPEPEQIVRRRARVVRRRRSAAVARRDIRGGGGAGEVRGARPYDRLRRLARRRPDGRRHDANRVPGGEDDQEHGEPGEVRPEPRRNAAGRRRRRRRTRLHDHFATRLSLLSL</sequence>
<reference evidence="2 3" key="2">
    <citation type="journal article" date="2013" name="Plant Cell Physiol.">
        <title>Rice Annotation Project Database (RAP-DB): an integrative and interactive database for rice genomics.</title>
        <authorList>
            <person name="Sakai H."/>
            <person name="Lee S.S."/>
            <person name="Tanaka T."/>
            <person name="Numa H."/>
            <person name="Kim J."/>
            <person name="Kawahara Y."/>
            <person name="Wakimoto H."/>
            <person name="Yang C.C."/>
            <person name="Iwamoto M."/>
            <person name="Abe T."/>
            <person name="Yamada Y."/>
            <person name="Muto A."/>
            <person name="Inokuchi H."/>
            <person name="Ikemura T."/>
            <person name="Matsumoto T."/>
            <person name="Sasaki T."/>
            <person name="Itoh T."/>
        </authorList>
    </citation>
    <scope>NUCLEOTIDE SEQUENCE [LARGE SCALE GENOMIC DNA]</scope>
    <source>
        <strain evidence="3">cv. Nipponbare</strain>
    </source>
</reference>
<feature type="compositionally biased region" description="Basic residues" evidence="1">
    <location>
        <begin position="374"/>
        <end position="386"/>
    </location>
</feature>
<feature type="compositionally biased region" description="Basic and acidic residues" evidence="1">
    <location>
        <begin position="325"/>
        <end position="334"/>
    </location>
</feature>
<feature type="region of interest" description="Disordered" evidence="1">
    <location>
        <begin position="24"/>
        <end position="79"/>
    </location>
</feature>
<feature type="compositionally biased region" description="Basic and acidic residues" evidence="1">
    <location>
        <begin position="63"/>
        <end position="77"/>
    </location>
</feature>
<gene>
    <name evidence="2" type="ordered locus">Os09g0519000</name>
    <name evidence="2" type="ORF">OSNPB_090519000</name>
</gene>
<name>A0A0P0XPH5_ORYSJ</name>
<dbReference type="InParanoid" id="A0A0P0XPH5"/>
<keyword evidence="3" id="KW-1185">Reference proteome</keyword>
<feature type="region of interest" description="Disordered" evidence="1">
    <location>
        <begin position="306"/>
        <end position="386"/>
    </location>
</feature>
<dbReference type="Gramene" id="Os09t0519000-01">
    <property type="protein sequence ID" value="Os09t0519000-01"/>
    <property type="gene ID" value="Os09g0519000"/>
</dbReference>
<feature type="region of interest" description="Disordered" evidence="1">
    <location>
        <begin position="234"/>
        <end position="255"/>
    </location>
</feature>
<evidence type="ECO:0000256" key="1">
    <source>
        <dbReference type="SAM" id="MobiDB-lite"/>
    </source>
</evidence>
<evidence type="ECO:0000313" key="3">
    <source>
        <dbReference type="Proteomes" id="UP000059680"/>
    </source>
</evidence>
<feature type="compositionally biased region" description="Basic and acidic residues" evidence="1">
    <location>
        <begin position="129"/>
        <end position="145"/>
    </location>
</feature>
<feature type="compositionally biased region" description="Basic residues" evidence="1">
    <location>
        <begin position="146"/>
        <end position="157"/>
    </location>
</feature>
<protein>
    <submittedName>
        <fullName evidence="2">Os09g0519000 protein</fullName>
    </submittedName>
</protein>
<feature type="compositionally biased region" description="Basic and acidic residues" evidence="1">
    <location>
        <begin position="360"/>
        <end position="372"/>
    </location>
</feature>
<feature type="non-terminal residue" evidence="2">
    <location>
        <position position="1"/>
    </location>
</feature>
<proteinExistence type="predicted"/>
<reference evidence="3" key="1">
    <citation type="journal article" date="2005" name="Nature">
        <title>The map-based sequence of the rice genome.</title>
        <authorList>
            <consortium name="International rice genome sequencing project (IRGSP)"/>
            <person name="Matsumoto T."/>
            <person name="Wu J."/>
            <person name="Kanamori H."/>
            <person name="Katayose Y."/>
            <person name="Fujisawa M."/>
            <person name="Namiki N."/>
            <person name="Mizuno H."/>
            <person name="Yamamoto K."/>
            <person name="Antonio B.A."/>
            <person name="Baba T."/>
            <person name="Sakata K."/>
            <person name="Nagamura Y."/>
            <person name="Aoki H."/>
            <person name="Arikawa K."/>
            <person name="Arita K."/>
            <person name="Bito T."/>
            <person name="Chiden Y."/>
            <person name="Fujitsuka N."/>
            <person name="Fukunaka R."/>
            <person name="Hamada M."/>
            <person name="Harada C."/>
            <person name="Hayashi A."/>
            <person name="Hijishita S."/>
            <person name="Honda M."/>
            <person name="Hosokawa S."/>
            <person name="Ichikawa Y."/>
            <person name="Idonuma A."/>
            <person name="Iijima M."/>
            <person name="Ikeda M."/>
            <person name="Ikeno M."/>
            <person name="Ito K."/>
            <person name="Ito S."/>
            <person name="Ito T."/>
            <person name="Ito Y."/>
            <person name="Ito Y."/>
            <person name="Iwabuchi A."/>
            <person name="Kamiya K."/>
            <person name="Karasawa W."/>
            <person name="Kurita K."/>
            <person name="Katagiri S."/>
            <person name="Kikuta A."/>
            <person name="Kobayashi H."/>
            <person name="Kobayashi N."/>
            <person name="Machita K."/>
            <person name="Maehara T."/>
            <person name="Masukawa M."/>
            <person name="Mizubayashi T."/>
            <person name="Mukai Y."/>
            <person name="Nagasaki H."/>
            <person name="Nagata Y."/>
            <person name="Naito S."/>
            <person name="Nakashima M."/>
            <person name="Nakama Y."/>
            <person name="Nakamichi Y."/>
            <person name="Nakamura M."/>
            <person name="Meguro A."/>
            <person name="Negishi M."/>
            <person name="Ohta I."/>
            <person name="Ohta T."/>
            <person name="Okamoto M."/>
            <person name="Ono N."/>
            <person name="Saji S."/>
            <person name="Sakaguchi M."/>
            <person name="Sakai K."/>
            <person name="Shibata M."/>
            <person name="Shimokawa T."/>
            <person name="Song J."/>
            <person name="Takazaki Y."/>
            <person name="Terasawa K."/>
            <person name="Tsugane M."/>
            <person name="Tsuji K."/>
            <person name="Ueda S."/>
            <person name="Waki K."/>
            <person name="Yamagata H."/>
            <person name="Yamamoto M."/>
            <person name="Yamamoto S."/>
            <person name="Yamane H."/>
            <person name="Yoshiki S."/>
            <person name="Yoshihara R."/>
            <person name="Yukawa K."/>
            <person name="Zhong H."/>
            <person name="Yano M."/>
            <person name="Yuan Q."/>
            <person name="Ouyang S."/>
            <person name="Liu J."/>
            <person name="Jones K.M."/>
            <person name="Gansberger K."/>
            <person name="Moffat K."/>
            <person name="Hill J."/>
            <person name="Bera J."/>
            <person name="Fadrosh D."/>
            <person name="Jin S."/>
            <person name="Johri S."/>
            <person name="Kim M."/>
            <person name="Overton L."/>
            <person name="Reardon M."/>
            <person name="Tsitrin T."/>
            <person name="Vuong H."/>
            <person name="Weaver B."/>
            <person name="Ciecko A."/>
            <person name="Tallon L."/>
            <person name="Jackson J."/>
            <person name="Pai G."/>
            <person name="Aken S.V."/>
            <person name="Utterback T."/>
            <person name="Reidmuller S."/>
            <person name="Feldblyum T."/>
            <person name="Hsiao J."/>
            <person name="Zismann V."/>
            <person name="Iobst S."/>
            <person name="de Vazeille A.R."/>
            <person name="Buell C.R."/>
            <person name="Ying K."/>
            <person name="Li Y."/>
            <person name="Lu T."/>
            <person name="Huang Y."/>
            <person name="Zhao Q."/>
            <person name="Feng Q."/>
            <person name="Zhang L."/>
            <person name="Zhu J."/>
            <person name="Weng Q."/>
            <person name="Mu J."/>
            <person name="Lu Y."/>
            <person name="Fan D."/>
            <person name="Liu Y."/>
            <person name="Guan J."/>
            <person name="Zhang Y."/>
            <person name="Yu S."/>
            <person name="Liu X."/>
            <person name="Zhang Y."/>
            <person name="Hong G."/>
            <person name="Han B."/>
            <person name="Choisne N."/>
            <person name="Demange N."/>
            <person name="Orjeda G."/>
            <person name="Samain S."/>
            <person name="Cattolico L."/>
            <person name="Pelletier E."/>
            <person name="Couloux A."/>
            <person name="Segurens B."/>
            <person name="Wincker P."/>
            <person name="D'Hont A."/>
            <person name="Scarpelli C."/>
            <person name="Weissenbach J."/>
            <person name="Salanoubat M."/>
            <person name="Quetier F."/>
            <person name="Yu Y."/>
            <person name="Kim H.R."/>
            <person name="Rambo T."/>
            <person name="Currie J."/>
            <person name="Collura K."/>
            <person name="Luo M."/>
            <person name="Yang T."/>
            <person name="Ammiraju J.S.S."/>
            <person name="Engler F."/>
            <person name="Soderlund C."/>
            <person name="Wing R.A."/>
            <person name="Palmer L.E."/>
            <person name="de la Bastide M."/>
            <person name="Spiegel L."/>
            <person name="Nascimento L."/>
            <person name="Zutavern T."/>
            <person name="O'Shaughnessy A."/>
            <person name="Dike S."/>
            <person name="Dedhia N."/>
            <person name="Preston R."/>
            <person name="Balija V."/>
            <person name="McCombie W.R."/>
            <person name="Chow T."/>
            <person name="Chen H."/>
            <person name="Chung M."/>
            <person name="Chen C."/>
            <person name="Shaw J."/>
            <person name="Wu H."/>
            <person name="Hsiao K."/>
            <person name="Chao Y."/>
            <person name="Chu M."/>
            <person name="Cheng C."/>
            <person name="Hour A."/>
            <person name="Lee P."/>
            <person name="Lin S."/>
            <person name="Lin Y."/>
            <person name="Liou J."/>
            <person name="Liu S."/>
            <person name="Hsing Y."/>
            <person name="Raghuvanshi S."/>
            <person name="Mohanty A."/>
            <person name="Bharti A.K."/>
            <person name="Gaur A."/>
            <person name="Gupta V."/>
            <person name="Kumar D."/>
            <person name="Ravi V."/>
            <person name="Vij S."/>
            <person name="Kapur A."/>
            <person name="Khurana P."/>
            <person name="Khurana P."/>
            <person name="Khurana J.P."/>
            <person name="Tyagi A.K."/>
            <person name="Gaikwad K."/>
            <person name="Singh A."/>
            <person name="Dalal V."/>
            <person name="Srivastava S."/>
            <person name="Dixit A."/>
            <person name="Pal A.K."/>
            <person name="Ghazi I.A."/>
            <person name="Yadav M."/>
            <person name="Pandit A."/>
            <person name="Bhargava A."/>
            <person name="Sureshbabu K."/>
            <person name="Batra K."/>
            <person name="Sharma T.R."/>
            <person name="Mohapatra T."/>
            <person name="Singh N.K."/>
            <person name="Messing J."/>
            <person name="Nelson A.B."/>
            <person name="Fuks G."/>
            <person name="Kavchok S."/>
            <person name="Keizer G."/>
            <person name="Linton E."/>
            <person name="Llaca V."/>
            <person name="Song R."/>
            <person name="Tanyolac B."/>
            <person name="Young S."/>
            <person name="Ho-Il K."/>
            <person name="Hahn J.H."/>
            <person name="Sangsakoo G."/>
            <person name="Vanavichit A."/>
            <person name="de Mattos Luiz.A.T."/>
            <person name="Zimmer P.D."/>
            <person name="Malone G."/>
            <person name="Dellagostin O."/>
            <person name="de Oliveira A.C."/>
            <person name="Bevan M."/>
            <person name="Bancroft I."/>
            <person name="Minx P."/>
            <person name="Cordum H."/>
            <person name="Wilson R."/>
            <person name="Cheng Z."/>
            <person name="Jin W."/>
            <person name="Jiang J."/>
            <person name="Leong S.A."/>
            <person name="Iwama H."/>
            <person name="Gojobori T."/>
            <person name="Itoh T."/>
            <person name="Niimura Y."/>
            <person name="Fujii Y."/>
            <person name="Habara T."/>
            <person name="Sakai H."/>
            <person name="Sato Y."/>
            <person name="Wilson G."/>
            <person name="Kumar K."/>
            <person name="McCouch S."/>
            <person name="Juretic N."/>
            <person name="Hoen D."/>
            <person name="Wright S."/>
            <person name="Bruskiewich R."/>
            <person name="Bureau T."/>
            <person name="Miyao A."/>
            <person name="Hirochika H."/>
            <person name="Nishikawa T."/>
            <person name="Kadowaki K."/>
            <person name="Sugiura M."/>
            <person name="Burr B."/>
            <person name="Sasaki T."/>
        </authorList>
    </citation>
    <scope>NUCLEOTIDE SEQUENCE [LARGE SCALE GENOMIC DNA]</scope>
    <source>
        <strain evidence="3">cv. Nipponbare</strain>
    </source>
</reference>